<evidence type="ECO:0000313" key="11">
    <source>
        <dbReference type="Proteomes" id="UP000274504"/>
    </source>
</evidence>
<dbReference type="GO" id="GO:0005737">
    <property type="term" value="C:cytoplasm"/>
    <property type="evidence" value="ECO:0007669"/>
    <property type="project" value="UniProtKB-SubCell"/>
</dbReference>
<evidence type="ECO:0000256" key="2">
    <source>
        <dbReference type="ARBA" id="ARBA00004496"/>
    </source>
</evidence>
<dbReference type="STRING" id="6216.A0A0R3SVN2"/>
<keyword evidence="6" id="KW-0949">S-adenosyl-L-methionine</keyword>
<dbReference type="Gene3D" id="1.25.40.10">
    <property type="entry name" value="Tetratricopeptide repeat domain"/>
    <property type="match status" value="1"/>
</dbReference>
<dbReference type="GO" id="GO:0042826">
    <property type="term" value="F:histone deacetylase binding"/>
    <property type="evidence" value="ECO:0007669"/>
    <property type="project" value="TreeGrafter"/>
</dbReference>
<keyword evidence="7" id="KW-0539">Nucleus</keyword>
<evidence type="ECO:0000256" key="8">
    <source>
        <dbReference type="ARBA" id="ARBA00048985"/>
    </source>
</evidence>
<keyword evidence="5" id="KW-0808">Transferase</keyword>
<dbReference type="AlphaFoldDB" id="A0A0R3SVN2"/>
<dbReference type="InterPro" id="IPR044421">
    <property type="entry name" value="SMYD4_SET"/>
</dbReference>
<organism evidence="12">
    <name type="scientific">Hymenolepis diminuta</name>
    <name type="common">Rat tapeworm</name>
    <dbReference type="NCBI Taxonomy" id="6216"/>
    <lineage>
        <taxon>Eukaryota</taxon>
        <taxon>Metazoa</taxon>
        <taxon>Spiralia</taxon>
        <taxon>Lophotrochozoa</taxon>
        <taxon>Platyhelminthes</taxon>
        <taxon>Cestoda</taxon>
        <taxon>Eucestoda</taxon>
        <taxon>Cyclophyllidea</taxon>
        <taxon>Hymenolepididae</taxon>
        <taxon>Hymenolepis</taxon>
    </lineage>
</organism>
<evidence type="ECO:0000256" key="3">
    <source>
        <dbReference type="ARBA" id="ARBA00022490"/>
    </source>
</evidence>
<dbReference type="SUPFAM" id="SSF48452">
    <property type="entry name" value="TPR-like"/>
    <property type="match status" value="1"/>
</dbReference>
<evidence type="ECO:0000313" key="10">
    <source>
        <dbReference type="EMBL" id="VDL62031.1"/>
    </source>
</evidence>
<keyword evidence="3" id="KW-0963">Cytoplasm</keyword>
<evidence type="ECO:0000256" key="6">
    <source>
        <dbReference type="ARBA" id="ARBA00022691"/>
    </source>
</evidence>
<evidence type="ECO:0000313" key="12">
    <source>
        <dbReference type="WBParaSite" id="HDID_0000964801-mRNA-1"/>
    </source>
</evidence>
<dbReference type="WBParaSite" id="HDID_0000964801-mRNA-1">
    <property type="protein sequence ID" value="HDID_0000964801-mRNA-1"/>
    <property type="gene ID" value="HDID_0000964801"/>
</dbReference>
<evidence type="ECO:0000259" key="9">
    <source>
        <dbReference type="PROSITE" id="PS50280"/>
    </source>
</evidence>
<dbReference type="CDD" id="cd10536">
    <property type="entry name" value="SET_SMYD4"/>
    <property type="match status" value="1"/>
</dbReference>
<evidence type="ECO:0000256" key="7">
    <source>
        <dbReference type="ARBA" id="ARBA00023242"/>
    </source>
</evidence>
<keyword evidence="4" id="KW-0489">Methyltransferase</keyword>
<reference evidence="10 11" key="2">
    <citation type="submission" date="2018-11" db="EMBL/GenBank/DDBJ databases">
        <authorList>
            <consortium name="Pathogen Informatics"/>
        </authorList>
    </citation>
    <scope>NUCLEOTIDE SEQUENCE [LARGE SCALE GENOMIC DNA]</scope>
</reference>
<dbReference type="OrthoDB" id="62495at2759"/>
<name>A0A0R3SVN2_HYMDI</name>
<dbReference type="GO" id="GO:0008168">
    <property type="term" value="F:methyltransferase activity"/>
    <property type="evidence" value="ECO:0007669"/>
    <property type="project" value="UniProtKB-KW"/>
</dbReference>
<dbReference type="InterPro" id="IPR046341">
    <property type="entry name" value="SET_dom_sf"/>
</dbReference>
<dbReference type="GO" id="GO:0005634">
    <property type="term" value="C:nucleus"/>
    <property type="evidence" value="ECO:0007669"/>
    <property type="project" value="UniProtKB-SubCell"/>
</dbReference>
<proteinExistence type="predicted"/>
<feature type="domain" description="SET" evidence="9">
    <location>
        <begin position="218"/>
        <end position="520"/>
    </location>
</feature>
<dbReference type="PANTHER" id="PTHR46165:SF2">
    <property type="entry name" value="SET AND MYND DOMAIN-CONTAINING PROTEIN 4"/>
    <property type="match status" value="1"/>
</dbReference>
<dbReference type="Proteomes" id="UP000274504">
    <property type="component" value="Unassembled WGS sequence"/>
</dbReference>
<protein>
    <submittedName>
        <fullName evidence="12">SET domain-containing protein</fullName>
    </submittedName>
</protein>
<comment type="subcellular location">
    <subcellularLocation>
        <location evidence="2">Cytoplasm</location>
    </subcellularLocation>
    <subcellularLocation>
        <location evidence="1">Nucleus</location>
    </subcellularLocation>
</comment>
<evidence type="ECO:0000256" key="4">
    <source>
        <dbReference type="ARBA" id="ARBA00022603"/>
    </source>
</evidence>
<dbReference type="SUPFAM" id="SSF82199">
    <property type="entry name" value="SET domain"/>
    <property type="match status" value="1"/>
</dbReference>
<dbReference type="PROSITE" id="PS50280">
    <property type="entry name" value="SET"/>
    <property type="match status" value="1"/>
</dbReference>
<sequence>MLKVLENSNRGKRGIEVLGLPRNKDELVLPYIKSDDVANMYLIQCEKSIDEDNLECALEFINQSYFSAVSERAKALALLNRSTVLYELKCYSESQQDAYNALKVRHSEIEEVELYLTMARCYVKLNCPVEAEEYFKKALMCIDLSSDSTLKSLKTEVLTESSNCKRDCLSIQSVRSGTWKCTYREPPETLNGITLQNRNSSTIPKRKSVDSSSIANSSKLLSNRSGVLRLKNTKSDIGWTLVASRDVLVGDILLTERPYASVLLKTELSHCYNCYKRCLNILPCSGCSQVGFCSEKCAEDARNPNYLINSGPGRHVYDCGGLMPCLQLVDLSDEDPSSSYDSKFKYGHQAFAKLDEGRGNPPPEFDPFDYSAVAWLDPETKKFTSVELVQFTIRAIFLAYCLSISGYPMKWFDESKKHFYEYPSSTNRPACLPGSWVAACILYHLKAVRFNSSDYIEYIETPYDIQAGCRRNAICIYPTISLINHSCNPSASLVNCASGSASVYALRPVRIGEEISISYSDNLLNGSTQARRDLLRPQYRFDCKCEACSNDWKIENKRDLIKCPSCGRSFFESTRSAKCSHYNARFIYQLLKKEDIPLLEKCARYQSINNEGLFDASLLLEQLNRFISQPSRTILSAMNHYRSLIDRAYGNWIFEPWHEKYDGESDQKSP</sequence>
<dbReference type="InterPro" id="IPR011990">
    <property type="entry name" value="TPR-like_helical_dom_sf"/>
</dbReference>
<accession>A0A0R3SVN2</accession>
<dbReference type="Pfam" id="PF00856">
    <property type="entry name" value="SET"/>
    <property type="match status" value="1"/>
</dbReference>
<dbReference type="InterPro" id="IPR052097">
    <property type="entry name" value="SET-MYND_domain_protein"/>
</dbReference>
<comment type="catalytic activity">
    <reaction evidence="8">
        <text>L-lysyl-[protein] + S-adenosyl-L-methionine = N(6)-methyl-L-lysyl-[protein] + S-adenosyl-L-homocysteine + H(+)</text>
        <dbReference type="Rhea" id="RHEA:51736"/>
        <dbReference type="Rhea" id="RHEA-COMP:9752"/>
        <dbReference type="Rhea" id="RHEA-COMP:13053"/>
        <dbReference type="ChEBI" id="CHEBI:15378"/>
        <dbReference type="ChEBI" id="CHEBI:29969"/>
        <dbReference type="ChEBI" id="CHEBI:57856"/>
        <dbReference type="ChEBI" id="CHEBI:59789"/>
        <dbReference type="ChEBI" id="CHEBI:61929"/>
    </reaction>
</comment>
<evidence type="ECO:0000256" key="1">
    <source>
        <dbReference type="ARBA" id="ARBA00004123"/>
    </source>
</evidence>
<reference evidence="12" key="1">
    <citation type="submission" date="2017-02" db="UniProtKB">
        <authorList>
            <consortium name="WormBaseParasite"/>
        </authorList>
    </citation>
    <scope>IDENTIFICATION</scope>
</reference>
<dbReference type="EMBL" id="UYSG01011354">
    <property type="protein sequence ID" value="VDL62031.1"/>
    <property type="molecule type" value="Genomic_DNA"/>
</dbReference>
<dbReference type="PANTHER" id="PTHR46165">
    <property type="entry name" value="SET AND MYND DOMAIN-CONTAINING PROTEIN 4"/>
    <property type="match status" value="1"/>
</dbReference>
<gene>
    <name evidence="10" type="ORF">HDID_LOCUS9646</name>
</gene>
<evidence type="ECO:0000256" key="5">
    <source>
        <dbReference type="ARBA" id="ARBA00022679"/>
    </source>
</evidence>
<dbReference type="GO" id="GO:0032259">
    <property type="term" value="P:methylation"/>
    <property type="evidence" value="ECO:0007669"/>
    <property type="project" value="UniProtKB-KW"/>
</dbReference>
<dbReference type="Gene3D" id="2.170.270.10">
    <property type="entry name" value="SET domain"/>
    <property type="match status" value="1"/>
</dbReference>
<dbReference type="InterPro" id="IPR001214">
    <property type="entry name" value="SET_dom"/>
</dbReference>